<sequence length="390" mass="43175">MAGGHLIGRILRALFWVGMHGVVEAVVRIIFSLVLLASCEAALAASAKTESGVPGASVVFLNPGYSNEPFWVGYSDFMQAAATSLGMRLRVIYGERDPKLLLNNARQVLADAEQPDYLLFVNEMYTGPELLRLFADSRIKLFSLHSTLTPEQQALVGGTREHYRNWIGSLVPNDKEAGYLTGKALIAKLGGRAGEMLAFSGVRHTPSATLREDGLRQALAEHPEVKLQQLVYGQWARQRAYQQAQLLLPRYPNVRLVWAANDEMAFGAMRAARELDRHPGRDLHFSALNNSEEVLQARISGPLCVLAGGHFTLGGWAMVLLHDYHAGQDFAQRGGKDRVDGVFSLLDEKQAAALSKRLRVPGYGLDFRKFSALYRPQLSNYRFSVEPLLQ</sequence>
<reference evidence="5 6" key="1">
    <citation type="submission" date="2023-11" db="EMBL/GenBank/DDBJ databases">
        <title>Complete genome of Pseudomonas benzenivorans BA3361.</title>
        <authorList>
            <person name="Shin S.Y."/>
            <person name="Song J."/>
            <person name="Kang H."/>
        </authorList>
    </citation>
    <scope>NUCLEOTIDE SEQUENCE [LARGE SCALE GENOMIC DNA]</scope>
    <source>
        <strain evidence="5 6">HNIBRBA3361</strain>
    </source>
</reference>
<evidence type="ECO:0000256" key="2">
    <source>
        <dbReference type="ARBA" id="ARBA00007639"/>
    </source>
</evidence>
<comment type="subcellular location">
    <subcellularLocation>
        <location evidence="1">Cell envelope</location>
    </subcellularLocation>
</comment>
<protein>
    <submittedName>
        <fullName evidence="5">ABC transporter substrate-binding protein</fullName>
    </submittedName>
</protein>
<keyword evidence="6" id="KW-1185">Reference proteome</keyword>
<name>A0ABZ0PQ54_9PSED</name>
<dbReference type="EMBL" id="CP137892">
    <property type="protein sequence ID" value="WPC03284.1"/>
    <property type="molecule type" value="Genomic_DNA"/>
</dbReference>
<evidence type="ECO:0000313" key="6">
    <source>
        <dbReference type="Proteomes" id="UP001305928"/>
    </source>
</evidence>
<proteinExistence type="inferred from homology"/>
<feature type="domain" description="Periplasmic binding protein" evidence="4">
    <location>
        <begin position="173"/>
        <end position="321"/>
    </location>
</feature>
<evidence type="ECO:0000313" key="5">
    <source>
        <dbReference type="EMBL" id="WPC03284.1"/>
    </source>
</evidence>
<gene>
    <name evidence="5" type="ORF">SBP02_10785</name>
</gene>
<organism evidence="5 6">
    <name type="scientific">Pseudomonas benzenivorans</name>
    <dbReference type="NCBI Taxonomy" id="556533"/>
    <lineage>
        <taxon>Bacteria</taxon>
        <taxon>Pseudomonadati</taxon>
        <taxon>Pseudomonadota</taxon>
        <taxon>Gammaproteobacteria</taxon>
        <taxon>Pseudomonadales</taxon>
        <taxon>Pseudomonadaceae</taxon>
        <taxon>Pseudomonas</taxon>
    </lineage>
</organism>
<dbReference type="PANTHER" id="PTHR46847">
    <property type="entry name" value="D-ALLOSE-BINDING PERIPLASMIC PROTEIN-RELATED"/>
    <property type="match status" value="1"/>
</dbReference>
<dbReference type="SUPFAM" id="SSF53822">
    <property type="entry name" value="Periplasmic binding protein-like I"/>
    <property type="match status" value="1"/>
</dbReference>
<evidence type="ECO:0000259" key="4">
    <source>
        <dbReference type="Pfam" id="PF13407"/>
    </source>
</evidence>
<dbReference type="Gene3D" id="3.40.50.2300">
    <property type="match status" value="2"/>
</dbReference>
<dbReference type="Pfam" id="PF13407">
    <property type="entry name" value="Peripla_BP_4"/>
    <property type="match status" value="1"/>
</dbReference>
<evidence type="ECO:0000256" key="1">
    <source>
        <dbReference type="ARBA" id="ARBA00004196"/>
    </source>
</evidence>
<comment type="similarity">
    <text evidence="2">Belongs to the bacterial solute-binding protein 2 family.</text>
</comment>
<dbReference type="CDD" id="cd06324">
    <property type="entry name" value="PBP1_ABC_sugar_binding-like"/>
    <property type="match status" value="1"/>
</dbReference>
<keyword evidence="3" id="KW-0732">Signal</keyword>
<dbReference type="InterPro" id="IPR025997">
    <property type="entry name" value="SBP_2_dom"/>
</dbReference>
<dbReference type="Proteomes" id="UP001305928">
    <property type="component" value="Chromosome"/>
</dbReference>
<accession>A0ABZ0PQ54</accession>
<dbReference type="PANTHER" id="PTHR46847:SF2">
    <property type="entry name" value="ABC TRANSPORTER SUGAR-BINDING PROTEIN"/>
    <property type="match status" value="1"/>
</dbReference>
<evidence type="ECO:0000256" key="3">
    <source>
        <dbReference type="ARBA" id="ARBA00022729"/>
    </source>
</evidence>
<dbReference type="InterPro" id="IPR028082">
    <property type="entry name" value="Peripla_BP_I"/>
</dbReference>
<dbReference type="RefSeq" id="WP_318641468.1">
    <property type="nucleotide sequence ID" value="NZ_CP137892.1"/>
</dbReference>